<dbReference type="Pfam" id="PF04539">
    <property type="entry name" value="Sigma70_r3"/>
    <property type="match status" value="1"/>
</dbReference>
<dbReference type="InterPro" id="IPR014284">
    <property type="entry name" value="RNA_pol_sigma-70_dom"/>
</dbReference>
<dbReference type="NCBIfam" id="TIGR02937">
    <property type="entry name" value="sigma70-ECF"/>
    <property type="match status" value="1"/>
</dbReference>
<dbReference type="GO" id="GO:0016987">
    <property type="term" value="F:sigma factor activity"/>
    <property type="evidence" value="ECO:0007669"/>
    <property type="project" value="UniProtKB-KW"/>
</dbReference>
<keyword evidence="6" id="KW-0966">Cell projection</keyword>
<dbReference type="Pfam" id="PF04542">
    <property type="entry name" value="Sigma70_r2"/>
    <property type="match status" value="1"/>
</dbReference>
<dbReference type="InterPro" id="IPR007630">
    <property type="entry name" value="RNA_pol_sigma70_r4"/>
</dbReference>
<dbReference type="NCBIfam" id="TIGR02479">
    <property type="entry name" value="FliA_WhiG"/>
    <property type="match status" value="1"/>
</dbReference>
<evidence type="ECO:0000256" key="3">
    <source>
        <dbReference type="ARBA" id="ARBA00023125"/>
    </source>
</evidence>
<organism evidence="6">
    <name type="scientific">hydrothermal vent metagenome</name>
    <dbReference type="NCBI Taxonomy" id="652676"/>
    <lineage>
        <taxon>unclassified sequences</taxon>
        <taxon>metagenomes</taxon>
        <taxon>ecological metagenomes</taxon>
    </lineage>
</organism>
<dbReference type="CDD" id="cd06171">
    <property type="entry name" value="Sigma70_r4"/>
    <property type="match status" value="1"/>
</dbReference>
<dbReference type="PRINTS" id="PR00046">
    <property type="entry name" value="SIGMA70FCT"/>
</dbReference>
<keyword evidence="1" id="KW-0805">Transcription regulation</keyword>
<dbReference type="InterPro" id="IPR013324">
    <property type="entry name" value="RNA_pol_sigma_r3/r4-like"/>
</dbReference>
<dbReference type="Gene3D" id="1.10.1740.10">
    <property type="match status" value="1"/>
</dbReference>
<dbReference type="PANTHER" id="PTHR30385">
    <property type="entry name" value="SIGMA FACTOR F FLAGELLAR"/>
    <property type="match status" value="1"/>
</dbReference>
<evidence type="ECO:0000313" key="6">
    <source>
        <dbReference type="EMBL" id="VAX00649.1"/>
    </source>
</evidence>
<dbReference type="InterPro" id="IPR007627">
    <property type="entry name" value="RNA_pol_sigma70_r2"/>
</dbReference>
<dbReference type="AlphaFoldDB" id="A0A3B1A4I7"/>
<dbReference type="GO" id="GO:0006352">
    <property type="term" value="P:DNA-templated transcription initiation"/>
    <property type="evidence" value="ECO:0007669"/>
    <property type="project" value="InterPro"/>
</dbReference>
<dbReference type="SUPFAM" id="SSF88946">
    <property type="entry name" value="Sigma2 domain of RNA polymerase sigma factors"/>
    <property type="match status" value="1"/>
</dbReference>
<dbReference type="SUPFAM" id="SSF88659">
    <property type="entry name" value="Sigma3 and sigma4 domains of RNA polymerase sigma factors"/>
    <property type="match status" value="2"/>
</dbReference>
<dbReference type="InterPro" id="IPR013325">
    <property type="entry name" value="RNA_pol_sigma_r2"/>
</dbReference>
<name>A0A3B1A4I7_9ZZZZ</name>
<evidence type="ECO:0000256" key="4">
    <source>
        <dbReference type="ARBA" id="ARBA00023163"/>
    </source>
</evidence>
<dbReference type="EMBL" id="UOFR01000078">
    <property type="protein sequence ID" value="VAX00649.1"/>
    <property type="molecule type" value="Genomic_DNA"/>
</dbReference>
<dbReference type="NCBIfam" id="NF005413">
    <property type="entry name" value="PRK06986.1"/>
    <property type="match status" value="1"/>
</dbReference>
<dbReference type="GO" id="GO:0003677">
    <property type="term" value="F:DNA binding"/>
    <property type="evidence" value="ECO:0007669"/>
    <property type="project" value="UniProtKB-KW"/>
</dbReference>
<dbReference type="PIRSF" id="PIRSF000770">
    <property type="entry name" value="RNA_pol_sigma-SigE/K"/>
    <property type="match status" value="1"/>
</dbReference>
<feature type="domain" description="RNA polymerase sigma-70" evidence="5">
    <location>
        <begin position="46"/>
        <end position="59"/>
    </location>
</feature>
<dbReference type="Gene3D" id="1.20.140.160">
    <property type="match status" value="1"/>
</dbReference>
<evidence type="ECO:0000256" key="1">
    <source>
        <dbReference type="ARBA" id="ARBA00023015"/>
    </source>
</evidence>
<reference evidence="6" key="1">
    <citation type="submission" date="2018-06" db="EMBL/GenBank/DDBJ databases">
        <authorList>
            <person name="Zhirakovskaya E."/>
        </authorList>
    </citation>
    <scope>NUCLEOTIDE SEQUENCE</scope>
</reference>
<keyword evidence="6" id="KW-0969">Cilium</keyword>
<dbReference type="PROSITE" id="PS00715">
    <property type="entry name" value="SIGMA70_1"/>
    <property type="match status" value="1"/>
</dbReference>
<sequence>MVNKAKKYDQTDGVDLNALVEQHADLVKKIAYHLSARLPACVLVDDLIQAGLMGLMDAASHYDPSQGASFPTYASIRIRGSMLDELRRNDWAPKSVHRKARDMMAAVNRIEARTGRDARPADVAEALDISLDEYHQLVLETNTCRVFNFVEVEYEDQSFSDGVTDESIQGPLGGIQKDEFKQYLVDAIKTLPEREQLIISLYYDEELNLKEIGSVLGVSESRVSQLMSQAHTRMRSTLSEFIEPEVHEYG</sequence>
<accession>A0A3B1A4I7</accession>
<keyword evidence="2" id="KW-0731">Sigma factor</keyword>
<protein>
    <submittedName>
        <fullName evidence="6">RNA polymerase sigma factor for flagellar operon</fullName>
    </submittedName>
</protein>
<dbReference type="InterPro" id="IPR007624">
    <property type="entry name" value="RNA_pol_sigma70_r3"/>
</dbReference>
<keyword evidence="4" id="KW-0804">Transcription</keyword>
<evidence type="ECO:0000256" key="2">
    <source>
        <dbReference type="ARBA" id="ARBA00023082"/>
    </source>
</evidence>
<proteinExistence type="predicted"/>
<keyword evidence="3" id="KW-0238">DNA-binding</keyword>
<dbReference type="GO" id="GO:0003899">
    <property type="term" value="F:DNA-directed RNA polymerase activity"/>
    <property type="evidence" value="ECO:0007669"/>
    <property type="project" value="InterPro"/>
</dbReference>
<gene>
    <name evidence="6" type="ORF">MNBD_GAMMA21-231</name>
</gene>
<dbReference type="PANTHER" id="PTHR30385:SF7">
    <property type="entry name" value="RNA POLYMERASE SIGMA FACTOR FLIA"/>
    <property type="match status" value="1"/>
</dbReference>
<dbReference type="Pfam" id="PF04545">
    <property type="entry name" value="Sigma70_r4"/>
    <property type="match status" value="1"/>
</dbReference>
<dbReference type="InterPro" id="IPR012845">
    <property type="entry name" value="RNA_pol_sigma_FliA_WhiG"/>
</dbReference>
<evidence type="ECO:0000259" key="5">
    <source>
        <dbReference type="PROSITE" id="PS00715"/>
    </source>
</evidence>
<dbReference type="InterPro" id="IPR000943">
    <property type="entry name" value="RNA_pol_sigma70"/>
</dbReference>
<keyword evidence="6" id="KW-0282">Flagellum</keyword>